<protein>
    <submittedName>
        <fullName evidence="2">Unannotated protein</fullName>
    </submittedName>
</protein>
<keyword evidence="1" id="KW-1133">Transmembrane helix</keyword>
<feature type="transmembrane region" description="Helical" evidence="1">
    <location>
        <begin position="48"/>
        <end position="77"/>
    </location>
</feature>
<evidence type="ECO:0000313" key="2">
    <source>
        <dbReference type="EMBL" id="CAB4550137.1"/>
    </source>
</evidence>
<keyword evidence="1" id="KW-0472">Membrane</keyword>
<organism evidence="2">
    <name type="scientific">freshwater metagenome</name>
    <dbReference type="NCBI Taxonomy" id="449393"/>
    <lineage>
        <taxon>unclassified sequences</taxon>
        <taxon>metagenomes</taxon>
        <taxon>ecological metagenomes</taxon>
    </lineage>
</organism>
<sequence length="123" mass="13453">MNELELVQLWNRLRNQIIFSQLAPTFLLIVTIGLLNDGLAAATDPVKWATLGILLASGIFGFLAQYSAASEAIAVLGDLKTLKAKSKVSSQLIRFASWINVVRFVTPSIFVAIYVLLCIALLF</sequence>
<feature type="transmembrane region" description="Helical" evidence="1">
    <location>
        <begin position="98"/>
        <end position="122"/>
    </location>
</feature>
<dbReference type="EMBL" id="CAEZSX010000023">
    <property type="protein sequence ID" value="CAB4550137.1"/>
    <property type="molecule type" value="Genomic_DNA"/>
</dbReference>
<accession>A0A6J6CFL2</accession>
<dbReference type="AlphaFoldDB" id="A0A6J6CFL2"/>
<reference evidence="2" key="1">
    <citation type="submission" date="2020-05" db="EMBL/GenBank/DDBJ databases">
        <authorList>
            <person name="Chiriac C."/>
            <person name="Salcher M."/>
            <person name="Ghai R."/>
            <person name="Kavagutti S V."/>
        </authorList>
    </citation>
    <scope>NUCLEOTIDE SEQUENCE</scope>
</reference>
<gene>
    <name evidence="2" type="ORF">UFOPK1537_00256</name>
</gene>
<proteinExistence type="predicted"/>
<keyword evidence="1" id="KW-0812">Transmembrane</keyword>
<evidence type="ECO:0000256" key="1">
    <source>
        <dbReference type="SAM" id="Phobius"/>
    </source>
</evidence>
<feature type="transmembrane region" description="Helical" evidence="1">
    <location>
        <begin position="17"/>
        <end position="36"/>
    </location>
</feature>
<name>A0A6J6CFL2_9ZZZZ</name>